<sequence length="321" mass="35635">MGLSFDKASIVACAVEGVLYGFSVFMYGVTMWVLFYREQSGRINRPMVVVATLLFIFSTIHVSINFQRLIEGLIHQRDFPEGGPSAWFNDIAEPSFVFKSAVYAMQTLLADGVLIYRCYVVWRSKIILAFQSVLYLGLCVSTVGSLYTVSRVSIKGLGFALGTAAHWVTAYYAITLVTNGLCTLTLAYRIWQMNAPVRKLGRGQSGLSLLPVVIIVLDAGVLYFITLLPMIISFVTDTSTRFIFVDIPPPIISISFYMIILRVAMRRMATSFVQSGAMQQSTSHNNIPLQVHISRLTDMDAPRPESLFNVDAVKQHSGLAV</sequence>
<keyword evidence="2" id="KW-1185">Reference proteome</keyword>
<protein>
    <submittedName>
        <fullName evidence="1">Uncharacterized protein</fullName>
    </submittedName>
</protein>
<evidence type="ECO:0000313" key="2">
    <source>
        <dbReference type="Proteomes" id="UP000814033"/>
    </source>
</evidence>
<gene>
    <name evidence="1" type="ORF">FA95DRAFT_1491635</name>
</gene>
<reference evidence="1" key="1">
    <citation type="submission" date="2021-02" db="EMBL/GenBank/DDBJ databases">
        <authorList>
            <consortium name="DOE Joint Genome Institute"/>
            <person name="Ahrendt S."/>
            <person name="Looney B.P."/>
            <person name="Miyauchi S."/>
            <person name="Morin E."/>
            <person name="Drula E."/>
            <person name="Courty P.E."/>
            <person name="Chicoki N."/>
            <person name="Fauchery L."/>
            <person name="Kohler A."/>
            <person name="Kuo A."/>
            <person name="Labutti K."/>
            <person name="Pangilinan J."/>
            <person name="Lipzen A."/>
            <person name="Riley R."/>
            <person name="Andreopoulos W."/>
            <person name="He G."/>
            <person name="Johnson J."/>
            <person name="Barry K.W."/>
            <person name="Grigoriev I.V."/>
            <person name="Nagy L."/>
            <person name="Hibbett D."/>
            <person name="Henrissat B."/>
            <person name="Matheny P.B."/>
            <person name="Labbe J."/>
            <person name="Martin F."/>
        </authorList>
    </citation>
    <scope>NUCLEOTIDE SEQUENCE</scope>
    <source>
        <strain evidence="1">FP105234-sp</strain>
    </source>
</reference>
<accession>A0ACB8RV07</accession>
<dbReference type="EMBL" id="MU275894">
    <property type="protein sequence ID" value="KAI0047983.1"/>
    <property type="molecule type" value="Genomic_DNA"/>
</dbReference>
<dbReference type="Proteomes" id="UP000814033">
    <property type="component" value="Unassembled WGS sequence"/>
</dbReference>
<name>A0ACB8RV07_9AGAM</name>
<organism evidence="1 2">
    <name type="scientific">Auriscalpium vulgare</name>
    <dbReference type="NCBI Taxonomy" id="40419"/>
    <lineage>
        <taxon>Eukaryota</taxon>
        <taxon>Fungi</taxon>
        <taxon>Dikarya</taxon>
        <taxon>Basidiomycota</taxon>
        <taxon>Agaricomycotina</taxon>
        <taxon>Agaricomycetes</taxon>
        <taxon>Russulales</taxon>
        <taxon>Auriscalpiaceae</taxon>
        <taxon>Auriscalpium</taxon>
    </lineage>
</organism>
<comment type="caution">
    <text evidence="1">The sequence shown here is derived from an EMBL/GenBank/DDBJ whole genome shotgun (WGS) entry which is preliminary data.</text>
</comment>
<proteinExistence type="predicted"/>
<evidence type="ECO:0000313" key="1">
    <source>
        <dbReference type="EMBL" id="KAI0047983.1"/>
    </source>
</evidence>
<reference evidence="1" key="2">
    <citation type="journal article" date="2022" name="New Phytol.">
        <title>Evolutionary transition to the ectomycorrhizal habit in the genomes of a hyperdiverse lineage of mushroom-forming fungi.</title>
        <authorList>
            <person name="Looney B."/>
            <person name="Miyauchi S."/>
            <person name="Morin E."/>
            <person name="Drula E."/>
            <person name="Courty P.E."/>
            <person name="Kohler A."/>
            <person name="Kuo A."/>
            <person name="LaButti K."/>
            <person name="Pangilinan J."/>
            <person name="Lipzen A."/>
            <person name="Riley R."/>
            <person name="Andreopoulos W."/>
            <person name="He G."/>
            <person name="Johnson J."/>
            <person name="Nolan M."/>
            <person name="Tritt A."/>
            <person name="Barry K.W."/>
            <person name="Grigoriev I.V."/>
            <person name="Nagy L.G."/>
            <person name="Hibbett D."/>
            <person name="Henrissat B."/>
            <person name="Matheny P.B."/>
            <person name="Labbe J."/>
            <person name="Martin F.M."/>
        </authorList>
    </citation>
    <scope>NUCLEOTIDE SEQUENCE</scope>
    <source>
        <strain evidence="1">FP105234-sp</strain>
    </source>
</reference>